<dbReference type="AlphaFoldDB" id="A0A6S6TL15"/>
<sequence>MWKFFLQISSQFTEKNIKATCDELLQRPSLPMHLDAAEIEKLPDTPGVYYFYGTNNELLYIGKSINIRTRVMSHFTQDHRNNKDLEMSALIAHVDFETTPSDFGAQLRESQQIKALSPYYNRRLRKIRKLYQYQMEADESGYLCLYIRTIKQAASSSSEMDEQFGLFRSRRQAENQLGKLAEHFFLCQKLCGLETKIRSDQKPCFGYQLKRCLGACCAQETADAYNQRVHIALKNYRQKAWLWPDAILVEERGTQPDQLSDTRSQTVWHLLHEWRYITQIRSQDELYDCGYQPAEHQGSLSVDTLGSEDTGSAPDDLPPDFDLDTYQILVRFLLSPAQQKANGIRLLPLTSLRN</sequence>
<keyword evidence="4" id="KW-0267">Excision nuclease</keyword>
<dbReference type="EMBL" id="CACVAV010000274">
    <property type="protein sequence ID" value="CAA6817230.1"/>
    <property type="molecule type" value="Genomic_DNA"/>
</dbReference>
<gene>
    <name evidence="11" type="ORF">HELGO_WM47260</name>
</gene>
<dbReference type="GO" id="GO:0016787">
    <property type="term" value="F:hydrolase activity"/>
    <property type="evidence" value="ECO:0007669"/>
    <property type="project" value="UniProtKB-KW"/>
</dbReference>
<dbReference type="InterPro" id="IPR000305">
    <property type="entry name" value="GIY-YIG_endonuc"/>
</dbReference>
<keyword evidence="5" id="KW-0234">DNA repair</keyword>
<keyword evidence="3" id="KW-0378">Hydrolase</keyword>
<dbReference type="PANTHER" id="PTHR30562:SF10">
    <property type="entry name" value="EXCINUCLEASE CHO"/>
    <property type="match status" value="1"/>
</dbReference>
<keyword evidence="6" id="KW-0742">SOS response</keyword>
<dbReference type="Pfam" id="PF01541">
    <property type="entry name" value="GIY-YIG"/>
    <property type="match status" value="1"/>
</dbReference>
<evidence type="ECO:0000313" key="11">
    <source>
        <dbReference type="EMBL" id="CAA6817230.1"/>
    </source>
</evidence>
<dbReference type="SUPFAM" id="SSF82771">
    <property type="entry name" value="GIY-YIG endonuclease"/>
    <property type="match status" value="1"/>
</dbReference>
<feature type="domain" description="GIY-YIG" evidence="10">
    <location>
        <begin position="44"/>
        <end position="122"/>
    </location>
</feature>
<keyword evidence="1" id="KW-0227">DNA damage</keyword>
<name>A0A6S6TL15_9GAMM</name>
<evidence type="ECO:0000256" key="9">
    <source>
        <dbReference type="ARBA" id="ARBA00042732"/>
    </source>
</evidence>
<dbReference type="GO" id="GO:0006289">
    <property type="term" value="P:nucleotide-excision repair"/>
    <property type="evidence" value="ECO:0007669"/>
    <property type="project" value="InterPro"/>
</dbReference>
<evidence type="ECO:0000256" key="6">
    <source>
        <dbReference type="ARBA" id="ARBA00023236"/>
    </source>
</evidence>
<evidence type="ECO:0000256" key="5">
    <source>
        <dbReference type="ARBA" id="ARBA00023204"/>
    </source>
</evidence>
<dbReference type="GO" id="GO:0004518">
    <property type="term" value="F:nuclease activity"/>
    <property type="evidence" value="ECO:0007669"/>
    <property type="project" value="UniProtKB-KW"/>
</dbReference>
<accession>A0A6S6TL15</accession>
<evidence type="ECO:0000256" key="1">
    <source>
        <dbReference type="ARBA" id="ARBA00022763"/>
    </source>
</evidence>
<dbReference type="PANTHER" id="PTHR30562">
    <property type="entry name" value="UVRC/OXIDOREDUCTASE"/>
    <property type="match status" value="1"/>
</dbReference>
<keyword evidence="11" id="KW-0808">Transferase</keyword>
<evidence type="ECO:0000256" key="2">
    <source>
        <dbReference type="ARBA" id="ARBA00022769"/>
    </source>
</evidence>
<dbReference type="PROSITE" id="PS50164">
    <property type="entry name" value="GIY_YIG"/>
    <property type="match status" value="1"/>
</dbReference>
<dbReference type="CDD" id="cd10434">
    <property type="entry name" value="GIY-YIG_UvrC_Cho"/>
    <property type="match status" value="1"/>
</dbReference>
<evidence type="ECO:0000256" key="7">
    <source>
        <dbReference type="ARBA" id="ARBA00040756"/>
    </source>
</evidence>
<dbReference type="InterPro" id="IPR047296">
    <property type="entry name" value="GIY-YIG_UvrC_Cho"/>
</dbReference>
<proteinExistence type="predicted"/>
<dbReference type="InterPro" id="IPR035901">
    <property type="entry name" value="GIY-YIG_endonuc_sf"/>
</dbReference>
<keyword evidence="2" id="KW-0228">DNA excision</keyword>
<evidence type="ECO:0000256" key="4">
    <source>
        <dbReference type="ARBA" id="ARBA00022881"/>
    </source>
</evidence>
<reference evidence="11" key="1">
    <citation type="submission" date="2020-01" db="EMBL/GenBank/DDBJ databases">
        <authorList>
            <person name="Meier V. D."/>
            <person name="Meier V D."/>
        </authorList>
    </citation>
    <scope>NUCLEOTIDE SEQUENCE</scope>
    <source>
        <strain evidence="11">HLG_WM_MAG_08</strain>
    </source>
</reference>
<dbReference type="GO" id="GO:0009380">
    <property type="term" value="C:excinuclease repair complex"/>
    <property type="evidence" value="ECO:0007669"/>
    <property type="project" value="TreeGrafter"/>
</dbReference>
<protein>
    <recommendedName>
        <fullName evidence="7">Excinuclease cho</fullName>
    </recommendedName>
    <alternativeName>
        <fullName evidence="9">Endonuclease cho</fullName>
    </alternativeName>
    <alternativeName>
        <fullName evidence="8">UvrC homolog protein</fullName>
    </alternativeName>
</protein>
<evidence type="ECO:0000256" key="8">
    <source>
        <dbReference type="ARBA" id="ARBA00042138"/>
    </source>
</evidence>
<dbReference type="SMART" id="SM00465">
    <property type="entry name" value="GIYc"/>
    <property type="match status" value="1"/>
</dbReference>
<evidence type="ECO:0000259" key="10">
    <source>
        <dbReference type="PROSITE" id="PS50164"/>
    </source>
</evidence>
<organism evidence="11">
    <name type="scientific">uncultured Thiotrichaceae bacterium</name>
    <dbReference type="NCBI Taxonomy" id="298394"/>
    <lineage>
        <taxon>Bacteria</taxon>
        <taxon>Pseudomonadati</taxon>
        <taxon>Pseudomonadota</taxon>
        <taxon>Gammaproteobacteria</taxon>
        <taxon>Thiotrichales</taxon>
        <taxon>Thiotrichaceae</taxon>
        <taxon>environmental samples</taxon>
    </lineage>
</organism>
<dbReference type="GO" id="GO:0009432">
    <property type="term" value="P:SOS response"/>
    <property type="evidence" value="ECO:0007669"/>
    <property type="project" value="UniProtKB-KW"/>
</dbReference>
<keyword evidence="11" id="KW-0548">Nucleotidyltransferase</keyword>
<dbReference type="Gene3D" id="3.40.1440.10">
    <property type="entry name" value="GIY-YIG endonuclease"/>
    <property type="match status" value="1"/>
</dbReference>
<dbReference type="GO" id="GO:0016779">
    <property type="term" value="F:nucleotidyltransferase activity"/>
    <property type="evidence" value="ECO:0007669"/>
    <property type="project" value="UniProtKB-KW"/>
</dbReference>
<evidence type="ECO:0000256" key="3">
    <source>
        <dbReference type="ARBA" id="ARBA00022801"/>
    </source>
</evidence>
<dbReference type="InterPro" id="IPR050066">
    <property type="entry name" value="UvrABC_protein_C"/>
</dbReference>